<feature type="compositionally biased region" description="Polar residues" evidence="1">
    <location>
        <begin position="28"/>
        <end position="42"/>
    </location>
</feature>
<evidence type="ECO:0000256" key="1">
    <source>
        <dbReference type="SAM" id="MobiDB-lite"/>
    </source>
</evidence>
<feature type="chain" id="PRO_5013336929" evidence="2">
    <location>
        <begin position="24"/>
        <end position="107"/>
    </location>
</feature>
<dbReference type="Proteomes" id="UP000189935">
    <property type="component" value="Chromosome I"/>
</dbReference>
<organism evidence="3 4">
    <name type="scientific">Bradyrhizobium lablabi</name>
    <dbReference type="NCBI Taxonomy" id="722472"/>
    <lineage>
        <taxon>Bacteria</taxon>
        <taxon>Pseudomonadati</taxon>
        <taxon>Pseudomonadota</taxon>
        <taxon>Alphaproteobacteria</taxon>
        <taxon>Hyphomicrobiales</taxon>
        <taxon>Nitrobacteraceae</taxon>
        <taxon>Bradyrhizobium</taxon>
    </lineage>
</organism>
<gene>
    <name evidence="3" type="ORF">SAMN05444159_4056</name>
</gene>
<evidence type="ECO:0000256" key="2">
    <source>
        <dbReference type="SAM" id="SignalP"/>
    </source>
</evidence>
<dbReference type="RefSeq" id="WP_433994587.1">
    <property type="nucleotide sequence ID" value="NZ_LT670844.1"/>
</dbReference>
<evidence type="ECO:0000313" key="3">
    <source>
        <dbReference type="EMBL" id="SHK73599.1"/>
    </source>
</evidence>
<keyword evidence="2" id="KW-0732">Signal</keyword>
<protein>
    <submittedName>
        <fullName evidence="3">Uncharacterized protein</fullName>
    </submittedName>
</protein>
<evidence type="ECO:0000313" key="4">
    <source>
        <dbReference type="Proteomes" id="UP000189935"/>
    </source>
</evidence>
<feature type="signal peptide" evidence="2">
    <location>
        <begin position="1"/>
        <end position="23"/>
    </location>
</feature>
<name>A0A1M6UWK3_9BRAD</name>
<dbReference type="AlphaFoldDB" id="A0A1M6UWK3"/>
<dbReference type="EMBL" id="LT670844">
    <property type="protein sequence ID" value="SHK73599.1"/>
    <property type="molecule type" value="Genomic_DNA"/>
</dbReference>
<reference evidence="3 4" key="1">
    <citation type="submission" date="2016-11" db="EMBL/GenBank/DDBJ databases">
        <authorList>
            <person name="Jaros S."/>
            <person name="Januszkiewicz K."/>
            <person name="Wedrychowicz H."/>
        </authorList>
    </citation>
    <scope>NUCLEOTIDE SEQUENCE [LARGE SCALE GENOMIC DNA]</scope>
    <source>
        <strain evidence="3 4">GAS499</strain>
    </source>
</reference>
<accession>A0A1M6UWK3</accession>
<sequence length="107" mass="11544">MIPIRTAAILVGLAGAISLPATGAGAQSAPQGQLVAQASQPEFTEPPAPVRRRPQPRLRVYPSYDGVIPRYNPGPNAVRECNATYVQEYRPSGTVIVPRMSCYWRPG</sequence>
<feature type="region of interest" description="Disordered" evidence="1">
    <location>
        <begin position="22"/>
        <end position="56"/>
    </location>
</feature>
<proteinExistence type="predicted"/>